<dbReference type="EMBL" id="CAVN010000095">
    <property type="protein sequence ID" value="CDF58114.1"/>
    <property type="molecule type" value="Genomic_DNA"/>
</dbReference>
<evidence type="ECO:0000256" key="2">
    <source>
        <dbReference type="ARBA" id="ARBA00022723"/>
    </source>
</evidence>
<dbReference type="InterPro" id="IPR012340">
    <property type="entry name" value="NA-bd_OB-fold"/>
</dbReference>
<keyword evidence="8" id="KW-1185">Reference proteome</keyword>
<organism evidence="7 8">
    <name type="scientific">Thermobrachium celere DSM 8682</name>
    <dbReference type="NCBI Taxonomy" id="941824"/>
    <lineage>
        <taxon>Bacteria</taxon>
        <taxon>Bacillati</taxon>
        <taxon>Bacillota</taxon>
        <taxon>Clostridia</taxon>
        <taxon>Eubacteriales</taxon>
        <taxon>Clostridiaceae</taxon>
        <taxon>Thermobrachium</taxon>
    </lineage>
</organism>
<dbReference type="GO" id="GO:0006364">
    <property type="term" value="P:rRNA processing"/>
    <property type="evidence" value="ECO:0007669"/>
    <property type="project" value="TreeGrafter"/>
</dbReference>
<evidence type="ECO:0000256" key="3">
    <source>
        <dbReference type="ARBA" id="ARBA00022801"/>
    </source>
</evidence>
<dbReference type="GO" id="GO:0004540">
    <property type="term" value="F:RNA nuclease activity"/>
    <property type="evidence" value="ECO:0007669"/>
    <property type="project" value="InterPro"/>
</dbReference>
<dbReference type="PANTHER" id="PTHR30001">
    <property type="entry name" value="RIBONUCLEASE"/>
    <property type="match status" value="1"/>
</dbReference>
<dbReference type="PANTHER" id="PTHR30001:SF0">
    <property type="entry name" value="RIBONUCLEASE G"/>
    <property type="match status" value="1"/>
</dbReference>
<dbReference type="EC" id="3.1.4.-" evidence="7"/>
<dbReference type="AlphaFoldDB" id="R7RPZ6"/>
<dbReference type="Gene3D" id="2.40.50.140">
    <property type="entry name" value="Nucleic acid-binding proteins"/>
    <property type="match status" value="1"/>
</dbReference>
<evidence type="ECO:0000256" key="1">
    <source>
        <dbReference type="ARBA" id="ARBA00001946"/>
    </source>
</evidence>
<sequence>MLEDDQIQKIYIENELEEDICDNIYVGKVKGISNKMNVAFVDIGIKKEAILPLFSDYNLKINQDILVQVNRESKSNKGPRLKHNIQLKGRYIILQLNNNEVIISNKNKFLEHSNTTEFKGKYGCIIRSRTKKEDLKYAKEEYYKLCNLAEDILNSYKYLKSPSLIYKSNSFLKNIYYELIDEDVFEIETNSEEVIKSLTQYEDLRNLIFKLDEKLFLKVDRLIDANLNRYIKLKSGGNIVVDFTEACTVIDVNSDESATRLDALQVNQEACSIIADYINRYDLTGNILIDFIDINRKQRLYLENAIRESFNKKNIDINIFGFSNLGILELSRKRFSKSFFEKYYLSDFKTKNIHTILREFEIYISKYNKNEHIFWINQHMFNEFYNLIFTKTKSLKKKYKCEIKVLPAKIESYKYLEKEDWKLAFNNLSIYELKEEGDFIQIKLKRC</sequence>
<dbReference type="HOGENOM" id="CLU_612402_0_0_9"/>
<dbReference type="GO" id="GO:0005737">
    <property type="term" value="C:cytoplasm"/>
    <property type="evidence" value="ECO:0007669"/>
    <property type="project" value="TreeGrafter"/>
</dbReference>
<dbReference type="Pfam" id="PF10150">
    <property type="entry name" value="RNase_E_G"/>
    <property type="match status" value="1"/>
</dbReference>
<keyword evidence="4" id="KW-0460">Magnesium</keyword>
<dbReference type="CDD" id="cd04453">
    <property type="entry name" value="S1_RNase_E"/>
    <property type="match status" value="1"/>
</dbReference>
<evidence type="ECO:0000259" key="6">
    <source>
        <dbReference type="Pfam" id="PF10150"/>
    </source>
</evidence>
<dbReference type="eggNOG" id="COG1530">
    <property type="taxonomic scope" value="Bacteria"/>
</dbReference>
<proteinExistence type="predicted"/>
<dbReference type="Proteomes" id="UP000014923">
    <property type="component" value="Unassembled WGS sequence"/>
</dbReference>
<dbReference type="SUPFAM" id="SSF50249">
    <property type="entry name" value="Nucleic acid-binding proteins"/>
    <property type="match status" value="1"/>
</dbReference>
<keyword evidence="3 7" id="KW-0378">Hydrolase</keyword>
<protein>
    <submittedName>
        <fullName evidence="7">Cytoplasmic axial filament protein CafA and Ribonuclease G</fullName>
        <ecNumber evidence="7">3.1.4.-</ecNumber>
    </submittedName>
</protein>
<comment type="caution">
    <text evidence="7">The sequence shown here is derived from an EMBL/GenBank/DDBJ whole genome shotgun (WGS) entry which is preliminary data.</text>
</comment>
<evidence type="ECO:0000256" key="5">
    <source>
        <dbReference type="ARBA" id="ARBA00022884"/>
    </source>
</evidence>
<name>R7RPZ6_9CLOT</name>
<feature type="domain" description="RNA-binding protein AU-1/Ribonuclease E/G" evidence="6">
    <location>
        <begin position="87"/>
        <end position="334"/>
    </location>
</feature>
<dbReference type="GO" id="GO:0016787">
    <property type="term" value="F:hydrolase activity"/>
    <property type="evidence" value="ECO:0007669"/>
    <property type="project" value="UniProtKB-KW"/>
</dbReference>
<evidence type="ECO:0000313" key="7">
    <source>
        <dbReference type="EMBL" id="CDF58114.1"/>
    </source>
</evidence>
<reference evidence="7" key="1">
    <citation type="submission" date="2013-03" db="EMBL/GenBank/DDBJ databases">
        <title>Draft genome sequence of the hydrogen-ethanol-producing anaerobic alkalithermophilic Caloramator celere.</title>
        <authorList>
            <person name="Ciranna A."/>
            <person name="Larjo A."/>
            <person name="Kivisto A."/>
            <person name="Santala V."/>
            <person name="Roos C."/>
            <person name="Karp M."/>
        </authorList>
    </citation>
    <scope>NUCLEOTIDE SEQUENCE [LARGE SCALE GENOMIC DNA]</scope>
    <source>
        <strain evidence="7">DSM 8682</strain>
    </source>
</reference>
<evidence type="ECO:0000313" key="8">
    <source>
        <dbReference type="Proteomes" id="UP000014923"/>
    </source>
</evidence>
<accession>R7RPZ6</accession>
<dbReference type="InterPro" id="IPR019307">
    <property type="entry name" value="RNA-bd_AU-1/RNase_E/G"/>
</dbReference>
<dbReference type="GO" id="GO:0046872">
    <property type="term" value="F:metal ion binding"/>
    <property type="evidence" value="ECO:0007669"/>
    <property type="project" value="UniProtKB-KW"/>
</dbReference>
<dbReference type="InterPro" id="IPR004659">
    <property type="entry name" value="RNase_E/G"/>
</dbReference>
<comment type="cofactor">
    <cofactor evidence="1">
        <name>Mg(2+)</name>
        <dbReference type="ChEBI" id="CHEBI:18420"/>
    </cofactor>
</comment>
<gene>
    <name evidence="7" type="ORF">TCEL_00160</name>
</gene>
<dbReference type="GO" id="GO:0003723">
    <property type="term" value="F:RNA binding"/>
    <property type="evidence" value="ECO:0007669"/>
    <property type="project" value="UniProtKB-KW"/>
</dbReference>
<evidence type="ECO:0000256" key="4">
    <source>
        <dbReference type="ARBA" id="ARBA00022842"/>
    </source>
</evidence>
<keyword evidence="5" id="KW-0694">RNA-binding</keyword>
<keyword evidence="2" id="KW-0479">Metal-binding</keyword>